<keyword evidence="3" id="KW-1185">Reference proteome</keyword>
<name>R7YS96_CONA1</name>
<evidence type="ECO:0000313" key="3">
    <source>
        <dbReference type="Proteomes" id="UP000016924"/>
    </source>
</evidence>
<dbReference type="HOGENOM" id="CLU_007884_14_1_1"/>
<dbReference type="PANTHER" id="PTHR13847">
    <property type="entry name" value="SARCOSINE DEHYDROGENASE-RELATED"/>
    <property type="match status" value="1"/>
</dbReference>
<dbReference type="eggNOG" id="KOG2852">
    <property type="taxonomic scope" value="Eukaryota"/>
</dbReference>
<dbReference type="Pfam" id="PF01266">
    <property type="entry name" value="DAO"/>
    <property type="match status" value="1"/>
</dbReference>
<dbReference type="GeneID" id="19901228"/>
<dbReference type="GO" id="GO:0005770">
    <property type="term" value="C:late endosome"/>
    <property type="evidence" value="ECO:0007669"/>
    <property type="project" value="TreeGrafter"/>
</dbReference>
<dbReference type="Gene3D" id="3.30.9.10">
    <property type="entry name" value="D-Amino Acid Oxidase, subunit A, domain 2"/>
    <property type="match status" value="1"/>
</dbReference>
<dbReference type="SUPFAM" id="SSF51971">
    <property type="entry name" value="Nucleotide-binding domain"/>
    <property type="match status" value="1"/>
</dbReference>
<sequence length="412" mass="43678">MSNNNTVVLGAGIIGCSTAYYLSESPRTQAQSIHLVEASPELFHCASGLAGGFLAADWFAPSVASLGLLSFNLHKELAEKHNGKEKWGYSRSTGTSLSQDNDTVGGSGEDWLSNGASRAEAAGIHQFEGGEGPAWLTRKKGESLEVISRDETVAQVDPKRLSQFLLDQCLERGVQLHHPAKAISVSKDIRDQLASVRIAAADGTETDIPCTRLVLTAGCWTPRVFSTLFPSAKTRIPVTQLAGHSLLLKSPRWSAEHEEKGCHAVFASDNLGFSPELFSRIGGEIYISGLNSTAIPLPEVSTDAKISDEAVQQLKQVANRMLGLPGQEDLEVLREGLCFRPVTNSGRPIISRIPDNKLGGGFSTRGGGEGGVFVAAGHGAWGISQSLATGKVMSELVQGLPTSANIKALALP</sequence>
<gene>
    <name evidence="2" type="ORF">W97_03917</name>
</gene>
<dbReference type="InterPro" id="IPR036188">
    <property type="entry name" value="FAD/NAD-bd_sf"/>
</dbReference>
<dbReference type="Proteomes" id="UP000016924">
    <property type="component" value="Unassembled WGS sequence"/>
</dbReference>
<dbReference type="GO" id="GO:0042147">
    <property type="term" value="P:retrograde transport, endosome to Golgi"/>
    <property type="evidence" value="ECO:0007669"/>
    <property type="project" value="TreeGrafter"/>
</dbReference>
<accession>R7YS96</accession>
<organism evidence="2 3">
    <name type="scientific">Coniosporium apollinis (strain CBS 100218)</name>
    <name type="common">Rock-inhabiting black yeast</name>
    <dbReference type="NCBI Taxonomy" id="1168221"/>
    <lineage>
        <taxon>Eukaryota</taxon>
        <taxon>Fungi</taxon>
        <taxon>Dikarya</taxon>
        <taxon>Ascomycota</taxon>
        <taxon>Pezizomycotina</taxon>
        <taxon>Dothideomycetes</taxon>
        <taxon>Dothideomycetes incertae sedis</taxon>
        <taxon>Coniosporium</taxon>
    </lineage>
</organism>
<dbReference type="GO" id="GO:0005829">
    <property type="term" value="C:cytosol"/>
    <property type="evidence" value="ECO:0007669"/>
    <property type="project" value="GOC"/>
</dbReference>
<evidence type="ECO:0000259" key="1">
    <source>
        <dbReference type="Pfam" id="PF01266"/>
    </source>
</evidence>
<feature type="domain" description="FAD dependent oxidoreductase" evidence="1">
    <location>
        <begin position="7"/>
        <end position="396"/>
    </location>
</feature>
<protein>
    <recommendedName>
        <fullName evidence="1">FAD dependent oxidoreductase domain-containing protein</fullName>
    </recommendedName>
</protein>
<proteinExistence type="predicted"/>
<dbReference type="AlphaFoldDB" id="R7YS96"/>
<dbReference type="EMBL" id="JH767569">
    <property type="protein sequence ID" value="EON64684.1"/>
    <property type="molecule type" value="Genomic_DNA"/>
</dbReference>
<dbReference type="RefSeq" id="XP_007780001.1">
    <property type="nucleotide sequence ID" value="XM_007781811.1"/>
</dbReference>
<reference evidence="3" key="1">
    <citation type="submission" date="2012-06" db="EMBL/GenBank/DDBJ databases">
        <title>The genome sequence of Coniosporium apollinis CBS 100218.</title>
        <authorList>
            <consortium name="The Broad Institute Genome Sequencing Platform"/>
            <person name="Cuomo C."/>
            <person name="Gorbushina A."/>
            <person name="Noack S."/>
            <person name="Walker B."/>
            <person name="Young S.K."/>
            <person name="Zeng Q."/>
            <person name="Gargeya S."/>
            <person name="Fitzgerald M."/>
            <person name="Haas B."/>
            <person name="Abouelleil A."/>
            <person name="Alvarado L."/>
            <person name="Arachchi H.M."/>
            <person name="Berlin A.M."/>
            <person name="Chapman S.B."/>
            <person name="Goldberg J."/>
            <person name="Griggs A."/>
            <person name="Gujja S."/>
            <person name="Hansen M."/>
            <person name="Howarth C."/>
            <person name="Imamovic A."/>
            <person name="Larimer J."/>
            <person name="McCowan C."/>
            <person name="Montmayeur A."/>
            <person name="Murphy C."/>
            <person name="Neiman D."/>
            <person name="Pearson M."/>
            <person name="Priest M."/>
            <person name="Roberts A."/>
            <person name="Saif S."/>
            <person name="Shea T."/>
            <person name="Sisk P."/>
            <person name="Sykes S."/>
            <person name="Wortman J."/>
            <person name="Nusbaum C."/>
            <person name="Birren B."/>
        </authorList>
    </citation>
    <scope>NUCLEOTIDE SEQUENCE [LARGE SCALE GENOMIC DNA]</scope>
    <source>
        <strain evidence="3">CBS 100218</strain>
    </source>
</reference>
<dbReference type="OrthoDB" id="498204at2759"/>
<dbReference type="Gene3D" id="3.50.50.60">
    <property type="entry name" value="FAD/NAD(P)-binding domain"/>
    <property type="match status" value="1"/>
</dbReference>
<dbReference type="OMA" id="GPWTPQV"/>
<evidence type="ECO:0000313" key="2">
    <source>
        <dbReference type="EMBL" id="EON64684.1"/>
    </source>
</evidence>
<dbReference type="STRING" id="1168221.R7YS96"/>
<dbReference type="PANTHER" id="PTHR13847:SF185">
    <property type="entry name" value="FAD DEPENDENT OXIDOREDUCTASE SUPERFAMILY (AFU_ORTHOLOGUE AFUA_3G02360)"/>
    <property type="match status" value="1"/>
</dbReference>
<dbReference type="InterPro" id="IPR006076">
    <property type="entry name" value="FAD-dep_OxRdtase"/>
</dbReference>